<dbReference type="PANTHER" id="PTHR23513">
    <property type="entry name" value="INTEGRAL MEMBRANE EFFLUX PROTEIN-RELATED"/>
    <property type="match status" value="1"/>
</dbReference>
<evidence type="ECO:0000256" key="4">
    <source>
        <dbReference type="ARBA" id="ARBA00022692"/>
    </source>
</evidence>
<feature type="transmembrane region" description="Helical" evidence="7">
    <location>
        <begin position="20"/>
        <end position="43"/>
    </location>
</feature>
<proteinExistence type="predicted"/>
<dbReference type="GO" id="GO:0005886">
    <property type="term" value="C:plasma membrane"/>
    <property type="evidence" value="ECO:0007669"/>
    <property type="project" value="UniProtKB-SubCell"/>
</dbReference>
<feature type="transmembrane region" description="Helical" evidence="7">
    <location>
        <begin position="89"/>
        <end position="119"/>
    </location>
</feature>
<dbReference type="InterPro" id="IPR010290">
    <property type="entry name" value="TM_effector"/>
</dbReference>
<dbReference type="InterPro" id="IPR036259">
    <property type="entry name" value="MFS_trans_sf"/>
</dbReference>
<reference evidence="9" key="1">
    <citation type="submission" date="2018-05" db="EMBL/GenBank/DDBJ databases">
        <authorList>
            <person name="Lanie J.A."/>
            <person name="Ng W.-L."/>
            <person name="Kazmierczak K.M."/>
            <person name="Andrzejewski T.M."/>
            <person name="Davidsen T.M."/>
            <person name="Wayne K.J."/>
            <person name="Tettelin H."/>
            <person name="Glass J.I."/>
            <person name="Rusch D."/>
            <person name="Podicherti R."/>
            <person name="Tsui H.-C.T."/>
            <person name="Winkler M.E."/>
        </authorList>
    </citation>
    <scope>NUCLEOTIDE SEQUENCE</scope>
</reference>
<feature type="transmembrane region" description="Helical" evidence="7">
    <location>
        <begin position="295"/>
        <end position="316"/>
    </location>
</feature>
<evidence type="ECO:0000256" key="7">
    <source>
        <dbReference type="SAM" id="Phobius"/>
    </source>
</evidence>
<dbReference type="CDD" id="cd06173">
    <property type="entry name" value="MFS_MefA_like"/>
    <property type="match status" value="1"/>
</dbReference>
<keyword evidence="4 7" id="KW-0812">Transmembrane</keyword>
<accession>A0A381XVU3</accession>
<feature type="transmembrane region" description="Helical" evidence="7">
    <location>
        <begin position="354"/>
        <end position="374"/>
    </location>
</feature>
<feature type="transmembrane region" description="Helical" evidence="7">
    <location>
        <begin position="322"/>
        <end position="342"/>
    </location>
</feature>
<feature type="transmembrane region" description="Helical" evidence="7">
    <location>
        <begin position="380"/>
        <end position="402"/>
    </location>
</feature>
<keyword evidence="5 7" id="KW-1133">Transmembrane helix</keyword>
<dbReference type="Pfam" id="PF05977">
    <property type="entry name" value="MFS_3"/>
    <property type="match status" value="1"/>
</dbReference>
<dbReference type="Gene3D" id="1.20.1250.20">
    <property type="entry name" value="MFS general substrate transporter like domains"/>
    <property type="match status" value="2"/>
</dbReference>
<protein>
    <recommendedName>
        <fullName evidence="8">Major facilitator superfamily (MFS) profile domain-containing protein</fullName>
    </recommendedName>
</protein>
<sequence length="413" mass="45046">MREVASRTFSSFSVSGFRLMWSADIALNWAEFMEIIILSWFVLEQTESPLILGIFAALRFTGTLAAPFFGVVVDRFGRRLIFLMSRASFVVLSSTILVLSFMSMLNIFVVLLLAAFVGLSRTMDNIVRQSVLPDVVGESRLSNGVALSRTGRDVTQIIGPVCGGILMEVAGIGLSYILVVLLYSLSLLLVFLLKGLPGAIVSSYSTVSSSVLKNLFEGFRYVKSERLLVGLLVVAFVVNLTAFPLNQTLLAVSAKEVMGVGAYELGWLVGAYSFGSLIGTLAIGSLPGLGSAGKIMFIGSVFWHIGIIAMAFMEWFYPSIPLLILVGSAQSFSMVTMSMMILRYTSPEMRGRILGLRQLAVYGLPLGLLVSGYVAEDFGVFVALVVNGIVGIVLLFMSLWFWPVMISRQRFME</sequence>
<name>A0A381XVU3_9ZZZZ</name>
<keyword evidence="3" id="KW-1003">Cell membrane</keyword>
<gene>
    <name evidence="9" type="ORF">METZ01_LOCUS121604</name>
</gene>
<evidence type="ECO:0000256" key="6">
    <source>
        <dbReference type="ARBA" id="ARBA00023136"/>
    </source>
</evidence>
<comment type="subcellular location">
    <subcellularLocation>
        <location evidence="1">Cell membrane</location>
        <topology evidence="1">Multi-pass membrane protein</topology>
    </subcellularLocation>
</comment>
<organism evidence="9">
    <name type="scientific">marine metagenome</name>
    <dbReference type="NCBI Taxonomy" id="408172"/>
    <lineage>
        <taxon>unclassified sequences</taxon>
        <taxon>metagenomes</taxon>
        <taxon>ecological metagenomes</taxon>
    </lineage>
</organism>
<evidence type="ECO:0000313" key="9">
    <source>
        <dbReference type="EMBL" id="SVA68750.1"/>
    </source>
</evidence>
<dbReference type="GO" id="GO:0022857">
    <property type="term" value="F:transmembrane transporter activity"/>
    <property type="evidence" value="ECO:0007669"/>
    <property type="project" value="InterPro"/>
</dbReference>
<evidence type="ECO:0000256" key="2">
    <source>
        <dbReference type="ARBA" id="ARBA00022448"/>
    </source>
</evidence>
<evidence type="ECO:0000259" key="8">
    <source>
        <dbReference type="PROSITE" id="PS50850"/>
    </source>
</evidence>
<evidence type="ECO:0000256" key="5">
    <source>
        <dbReference type="ARBA" id="ARBA00022989"/>
    </source>
</evidence>
<dbReference type="InterPro" id="IPR020846">
    <property type="entry name" value="MFS_dom"/>
</dbReference>
<dbReference type="PANTHER" id="PTHR23513:SF11">
    <property type="entry name" value="STAPHYLOFERRIN A TRANSPORTER"/>
    <property type="match status" value="1"/>
</dbReference>
<feature type="transmembrane region" description="Helical" evidence="7">
    <location>
        <begin position="265"/>
        <end position="283"/>
    </location>
</feature>
<feature type="domain" description="Major facilitator superfamily (MFS) profile" evidence="8">
    <location>
        <begin position="227"/>
        <end position="413"/>
    </location>
</feature>
<evidence type="ECO:0000256" key="3">
    <source>
        <dbReference type="ARBA" id="ARBA00022475"/>
    </source>
</evidence>
<dbReference type="AlphaFoldDB" id="A0A381XVU3"/>
<dbReference type="EMBL" id="UINC01016529">
    <property type="protein sequence ID" value="SVA68750.1"/>
    <property type="molecule type" value="Genomic_DNA"/>
</dbReference>
<keyword evidence="2" id="KW-0813">Transport</keyword>
<keyword evidence="6 7" id="KW-0472">Membrane</keyword>
<feature type="transmembrane region" description="Helical" evidence="7">
    <location>
        <begin position="50"/>
        <end position="69"/>
    </location>
</feature>
<evidence type="ECO:0000256" key="1">
    <source>
        <dbReference type="ARBA" id="ARBA00004651"/>
    </source>
</evidence>
<dbReference type="SUPFAM" id="SSF103473">
    <property type="entry name" value="MFS general substrate transporter"/>
    <property type="match status" value="1"/>
</dbReference>
<dbReference type="PROSITE" id="PS50850">
    <property type="entry name" value="MFS"/>
    <property type="match status" value="1"/>
</dbReference>
<feature type="transmembrane region" description="Helical" evidence="7">
    <location>
        <begin position="227"/>
        <end position="245"/>
    </location>
</feature>